<organism evidence="3">
    <name type="scientific">marine metagenome</name>
    <dbReference type="NCBI Taxonomy" id="408172"/>
    <lineage>
        <taxon>unclassified sequences</taxon>
        <taxon>metagenomes</taxon>
        <taxon>ecological metagenomes</taxon>
    </lineage>
</organism>
<dbReference type="EMBL" id="UINC01049936">
    <property type="protein sequence ID" value="SVB62295.1"/>
    <property type="molecule type" value="Genomic_DNA"/>
</dbReference>
<feature type="non-terminal residue" evidence="3">
    <location>
        <position position="525"/>
    </location>
</feature>
<feature type="region of interest" description="Disordered" evidence="2">
    <location>
        <begin position="252"/>
        <end position="271"/>
    </location>
</feature>
<proteinExistence type="predicted"/>
<evidence type="ECO:0008006" key="4">
    <source>
        <dbReference type="Google" id="ProtNLM"/>
    </source>
</evidence>
<feature type="coiled-coil region" evidence="1">
    <location>
        <begin position="153"/>
        <end position="210"/>
    </location>
</feature>
<accession>A0A382FI14</accession>
<feature type="coiled-coil region" evidence="1">
    <location>
        <begin position="38"/>
        <end position="100"/>
    </location>
</feature>
<evidence type="ECO:0000313" key="3">
    <source>
        <dbReference type="EMBL" id="SVB62295.1"/>
    </source>
</evidence>
<protein>
    <recommendedName>
        <fullName evidence="4">DUF4175 domain-containing protein</fullName>
    </recommendedName>
</protein>
<keyword evidence="1" id="KW-0175">Coiled coil</keyword>
<gene>
    <name evidence="3" type="ORF">METZ01_LOCUS215149</name>
</gene>
<evidence type="ECO:0000256" key="2">
    <source>
        <dbReference type="SAM" id="MobiDB-lite"/>
    </source>
</evidence>
<dbReference type="AlphaFoldDB" id="A0A382FI14"/>
<reference evidence="3" key="1">
    <citation type="submission" date="2018-05" db="EMBL/GenBank/DDBJ databases">
        <authorList>
            <person name="Lanie J.A."/>
            <person name="Ng W.-L."/>
            <person name="Kazmierczak K.M."/>
            <person name="Andrzejewski T.M."/>
            <person name="Davidsen T.M."/>
            <person name="Wayne K.J."/>
            <person name="Tettelin H."/>
            <person name="Glass J.I."/>
            <person name="Rusch D."/>
            <person name="Podicherti R."/>
            <person name="Tsui H.-C.T."/>
            <person name="Winkler M.E."/>
        </authorList>
    </citation>
    <scope>NUCLEOTIDE SEQUENCE</scope>
</reference>
<evidence type="ECO:0000256" key="1">
    <source>
        <dbReference type="SAM" id="Coils"/>
    </source>
</evidence>
<name>A0A382FI14_9ZZZZ</name>
<sequence length="525" mass="59651">MISGPKKSISSTFIARVPSLIDLFHSFNIKEEEIVDVVEMELRDIQKLQKQLKKTELNLLKTNKPDWKDQQVLEETLEEVQNQLANFESLAEQIDALNNSGKKHQLFSEDLMEKFMDLQKLVEELLPPEMLQNMDWINEALKKMDPKEMLSALENLSNNLTQIERELDRFLDIFKRVKAEQQVDELRKRLEQLVDSQDNIDQQIRQATSQTDPSIFKRLSLQEKMSKRELDDIRDAMNVAAKDVKKFSRSTARDLEKLSDSETAESSDTHLQETIRSLDDLDPYGAMDESYAGLQDIEEMEKSMKDIMSEFQKETTRDMAKKFRSILRDVLTLSKSQESLRKETVEIPRNSPRLSNLAGQQQLIQDQLTQTMQNTMSLSKETFLVSPEMGRKMGAAFGQMQMAKGKLAERNGGGSLGNQGQAMMALNEGAKNIIQTIKQMQKSGSASGYEAFLKQMEEMAGQQQGINDQGMQLALGQMGASMQNALMQKMLAKQKAVRQSLQNMINEMNQAGNQGLGDLSGIVEE</sequence>